<sequence length="374" mass="43787">MKLLTPDRYEEYEQFLQENKKGHFLQSLRWAKVKDMWKNEILIAEDENGKIKGSMSLLIRKIPFFPLTIMYSPRGPVCDIYDKDTIQELVDGAKQLAKKHKSYVLKIDPDVPADDEKFCKQMADMGFRFNKSKNFEGVQPRFVFRKTITGMTEDEVLASFESKTRYNVRLSIRKGVTCRIGTKEDLPAFCKVMMDTGVRDGFIPRSLEYFEKMYDEMGDSLRLYLIYHGDKLLSGAVAILYGNKVWYLYGASSNEDRNLMPNYLMQWEMMKWAVENHCDIYDFRGVSGDLNKGQPLYGLYRFKKGFTGDFVEFVGALDYVFNPFMYFFIEKGERAYRELRRRLFLRKNKDLLPDKAKTGGQNHEKADHTEKAAD</sequence>
<evidence type="ECO:0000256" key="2">
    <source>
        <dbReference type="ARBA" id="ARBA00022679"/>
    </source>
</evidence>
<name>A0A9D1NGX3_9FIRM</name>
<dbReference type="GO" id="GO:0071555">
    <property type="term" value="P:cell wall organization"/>
    <property type="evidence" value="ECO:0007669"/>
    <property type="project" value="UniProtKB-KW"/>
</dbReference>
<reference evidence="8" key="2">
    <citation type="journal article" date="2021" name="PeerJ">
        <title>Extensive microbial diversity within the chicken gut microbiome revealed by metagenomics and culture.</title>
        <authorList>
            <person name="Gilroy R."/>
            <person name="Ravi A."/>
            <person name="Getino M."/>
            <person name="Pursley I."/>
            <person name="Horton D.L."/>
            <person name="Alikhan N.F."/>
            <person name="Baker D."/>
            <person name="Gharbi K."/>
            <person name="Hall N."/>
            <person name="Watson M."/>
            <person name="Adriaenssens E.M."/>
            <person name="Foster-Nyarko E."/>
            <person name="Jarju S."/>
            <person name="Secka A."/>
            <person name="Antonio M."/>
            <person name="Oren A."/>
            <person name="Chaudhuri R.R."/>
            <person name="La Ragione R."/>
            <person name="Hildebrand F."/>
            <person name="Pallen M.J."/>
        </authorList>
    </citation>
    <scope>NUCLEOTIDE SEQUENCE</scope>
    <source>
        <strain evidence="8">4920</strain>
    </source>
</reference>
<comment type="caution">
    <text evidence="8">The sequence shown here is derived from an EMBL/GenBank/DDBJ whole genome shotgun (WGS) entry which is preliminary data.</text>
</comment>
<accession>A0A9D1NGX3</accession>
<organism evidence="8 9">
    <name type="scientific">Candidatus Aphodoplasma excrementigallinarum</name>
    <dbReference type="NCBI Taxonomy" id="2840673"/>
    <lineage>
        <taxon>Bacteria</taxon>
        <taxon>Bacillati</taxon>
        <taxon>Bacillota</taxon>
        <taxon>Clostridia</taxon>
        <taxon>Eubacteriales</taxon>
        <taxon>Candidatus Aphodoplasma</taxon>
    </lineage>
</organism>
<gene>
    <name evidence="8" type="ORF">IAC74_05210</name>
</gene>
<comment type="similarity">
    <text evidence="1">Belongs to the FemABX family.</text>
</comment>
<dbReference type="Pfam" id="PF02388">
    <property type="entry name" value="FemAB"/>
    <property type="match status" value="2"/>
</dbReference>
<dbReference type="GO" id="GO:0008360">
    <property type="term" value="P:regulation of cell shape"/>
    <property type="evidence" value="ECO:0007669"/>
    <property type="project" value="UniProtKB-KW"/>
</dbReference>
<feature type="region of interest" description="Disordered" evidence="7">
    <location>
        <begin position="354"/>
        <end position="374"/>
    </location>
</feature>
<dbReference type="InterPro" id="IPR050644">
    <property type="entry name" value="PG_Glycine_Bridge_Synth"/>
</dbReference>
<dbReference type="AlphaFoldDB" id="A0A9D1NGX3"/>
<dbReference type="GO" id="GO:0009252">
    <property type="term" value="P:peptidoglycan biosynthetic process"/>
    <property type="evidence" value="ECO:0007669"/>
    <property type="project" value="UniProtKB-KW"/>
</dbReference>
<dbReference type="EMBL" id="DVOF01000147">
    <property type="protein sequence ID" value="HIV02954.1"/>
    <property type="molecule type" value="Genomic_DNA"/>
</dbReference>
<keyword evidence="4" id="KW-0573">Peptidoglycan synthesis</keyword>
<evidence type="ECO:0000256" key="1">
    <source>
        <dbReference type="ARBA" id="ARBA00009943"/>
    </source>
</evidence>
<dbReference type="InterPro" id="IPR003447">
    <property type="entry name" value="FEMABX"/>
</dbReference>
<evidence type="ECO:0000313" key="8">
    <source>
        <dbReference type="EMBL" id="HIV02954.1"/>
    </source>
</evidence>
<dbReference type="PANTHER" id="PTHR36174:SF1">
    <property type="entry name" value="LIPID II:GLYCINE GLYCYLTRANSFERASE"/>
    <property type="match status" value="1"/>
</dbReference>
<evidence type="ECO:0000256" key="4">
    <source>
        <dbReference type="ARBA" id="ARBA00022984"/>
    </source>
</evidence>
<evidence type="ECO:0000256" key="3">
    <source>
        <dbReference type="ARBA" id="ARBA00022960"/>
    </source>
</evidence>
<dbReference type="PANTHER" id="PTHR36174">
    <property type="entry name" value="LIPID II:GLYCINE GLYCYLTRANSFERASE"/>
    <property type="match status" value="1"/>
</dbReference>
<dbReference type="SUPFAM" id="SSF55729">
    <property type="entry name" value="Acyl-CoA N-acyltransferases (Nat)"/>
    <property type="match status" value="2"/>
</dbReference>
<reference evidence="8" key="1">
    <citation type="submission" date="2020-10" db="EMBL/GenBank/DDBJ databases">
        <authorList>
            <person name="Gilroy R."/>
        </authorList>
    </citation>
    <scope>NUCLEOTIDE SEQUENCE</scope>
    <source>
        <strain evidence="8">4920</strain>
    </source>
</reference>
<keyword evidence="6" id="KW-0961">Cell wall biogenesis/degradation</keyword>
<evidence type="ECO:0000256" key="5">
    <source>
        <dbReference type="ARBA" id="ARBA00023315"/>
    </source>
</evidence>
<dbReference type="Proteomes" id="UP000886743">
    <property type="component" value="Unassembled WGS sequence"/>
</dbReference>
<dbReference type="Gene3D" id="3.40.630.30">
    <property type="match status" value="2"/>
</dbReference>
<evidence type="ECO:0000256" key="6">
    <source>
        <dbReference type="ARBA" id="ARBA00023316"/>
    </source>
</evidence>
<keyword evidence="3" id="KW-0133">Cell shape</keyword>
<keyword evidence="5" id="KW-0012">Acyltransferase</keyword>
<dbReference type="PROSITE" id="PS51191">
    <property type="entry name" value="FEMABX"/>
    <property type="match status" value="1"/>
</dbReference>
<evidence type="ECO:0000313" key="9">
    <source>
        <dbReference type="Proteomes" id="UP000886743"/>
    </source>
</evidence>
<protein>
    <submittedName>
        <fullName evidence="8">Peptidoglycan bridge formation glycyltransferase FemA/FemB family protein</fullName>
    </submittedName>
</protein>
<dbReference type="GO" id="GO:0016755">
    <property type="term" value="F:aminoacyltransferase activity"/>
    <property type="evidence" value="ECO:0007669"/>
    <property type="project" value="InterPro"/>
</dbReference>
<proteinExistence type="inferred from homology"/>
<evidence type="ECO:0000256" key="7">
    <source>
        <dbReference type="SAM" id="MobiDB-lite"/>
    </source>
</evidence>
<dbReference type="InterPro" id="IPR016181">
    <property type="entry name" value="Acyl_CoA_acyltransferase"/>
</dbReference>
<keyword evidence="2" id="KW-0808">Transferase</keyword>